<dbReference type="PROSITE" id="PS50294">
    <property type="entry name" value="WD_REPEATS_REGION"/>
    <property type="match status" value="5"/>
</dbReference>
<dbReference type="OrthoDB" id="16717at2759"/>
<evidence type="ECO:0000256" key="4">
    <source>
        <dbReference type="ARBA" id="ARBA00022737"/>
    </source>
</evidence>
<comment type="caution">
    <text evidence="13">The sequence shown here is derived from an EMBL/GenBank/DDBJ whole genome shotgun (WGS) entry which is preliminary data.</text>
</comment>
<dbReference type="PROSITE" id="PS50082">
    <property type="entry name" value="WD_REPEATS_2"/>
    <property type="match status" value="5"/>
</dbReference>
<feature type="compositionally biased region" description="Polar residues" evidence="10">
    <location>
        <begin position="322"/>
        <end position="346"/>
    </location>
</feature>
<evidence type="ECO:0000256" key="5">
    <source>
        <dbReference type="ARBA" id="ARBA00023242"/>
    </source>
</evidence>
<feature type="repeat" description="WD" evidence="8">
    <location>
        <begin position="345"/>
        <end position="376"/>
    </location>
</feature>
<feature type="repeat" description="WD" evidence="8">
    <location>
        <begin position="289"/>
        <end position="330"/>
    </location>
</feature>
<feature type="region of interest" description="Disordered" evidence="10">
    <location>
        <begin position="384"/>
        <end position="452"/>
    </location>
</feature>
<dbReference type="PANTHER" id="PTHR22836">
    <property type="entry name" value="WD40 REPEAT PROTEIN"/>
    <property type="match status" value="1"/>
</dbReference>
<dbReference type="InterPro" id="IPR010730">
    <property type="entry name" value="HET"/>
</dbReference>
<dbReference type="InterPro" id="IPR001680">
    <property type="entry name" value="WD40_rpt"/>
</dbReference>
<dbReference type="STRING" id="1077348.A0A2G8RYR8"/>
<accession>A0A2G8RYR8</accession>
<feature type="compositionally biased region" description="Basic and acidic residues" evidence="10">
    <location>
        <begin position="499"/>
        <end position="511"/>
    </location>
</feature>
<evidence type="ECO:0000313" key="14">
    <source>
        <dbReference type="Proteomes" id="UP000230002"/>
    </source>
</evidence>
<proteinExistence type="predicted"/>
<comment type="subcellular location">
    <subcellularLocation>
        <location evidence="1 9">Nucleus</location>
    </subcellularLocation>
</comment>
<feature type="domain" description="Heterokaryon incompatibility" evidence="11">
    <location>
        <begin position="582"/>
        <end position="675"/>
    </location>
</feature>
<feature type="repeat" description="WD" evidence="8">
    <location>
        <begin position="163"/>
        <end position="204"/>
    </location>
</feature>
<dbReference type="CDD" id="cd00200">
    <property type="entry name" value="WD40"/>
    <property type="match status" value="1"/>
</dbReference>
<dbReference type="GO" id="GO:0005847">
    <property type="term" value="C:mRNA cleavage and polyadenylation specificity factor complex"/>
    <property type="evidence" value="ECO:0007669"/>
    <property type="project" value="TreeGrafter"/>
</dbReference>
<dbReference type="SUPFAM" id="SSF50978">
    <property type="entry name" value="WD40 repeat-like"/>
    <property type="match status" value="1"/>
</dbReference>
<protein>
    <recommendedName>
        <fullName evidence="7 9">Polyadenylation factor subunit 2</fullName>
    </recommendedName>
</protein>
<dbReference type="FunFam" id="2.130.10.10:FF:000069">
    <property type="entry name" value="WD repeat domain 33"/>
    <property type="match status" value="1"/>
</dbReference>
<sequence>MDMARQLADGKPVKKVRPRRTVDYGGAMGRWILLRKMRPNSTYVPQLRPAPPWIIDLLPPKAYPNNPSTSLCTKFVHTSTNKIRCPVNCVVWTPEARRILTGSTSGEFTLWNGLTFNFETILQAHDSAVRTMQFTHSGAFLASADQSGVIKYFQPNMNNLTQWTGHREAIRGLSFSPDDNRFATASDDSTIRLWSFEEQRAERTLTGHGWDVKCVEWHPTKGLLVSGSKDNMIKFWDPRTATVLSTLHYHKNTVQALAWSPNGDLVASASRDQTVRVFDIRAMKELRLLKGHKKEVCSVTWHPFHPLLVSGGSEGAILHWDLSSSSEPPASQTLSQQPGPRATLSQAHDSNVWALTFHPLGHILVSASNDHTTRFWCRERPGDASSVFSGGGEKPPEVTDTSGQDEDEEAMVPGFGMASAGNGWWGGKEEDGRDGPSGSGAPGLSAIGGQAGAMDTSDDMIPGLGGGIPGLGGFDGGGSASAASVAGRQSGPLPSQEDMFGHGDREPDTKPKHQLRGQPSLQSKSHPIRHAFAHLGAPVILDSFLQQLLTFERKLAREMWLLSTSRAELYYFVSPESVPGGYAILSHVWDPPSEQSFQSIQALRTSCAETGLNPRDHVSDKIRECCKLAERYGHDWLWVDTCCIDKTSSTELSEAVNSMFRYYSLANVCYAFLADVPTADVATLSQEKSSFRTSNWHKRGWTLQELLAPAVLFFVSGTWEMLGSKAELSDLLEQITRVPVEVLLNQERFSDTSVAQRMSWAAGRETTRPEDEAYCLMGIFGINMPTLYGEGRRAFRRLQQEIMKQCLDTSLFAWSNTPPEAFLDLVRINPLRLGGCHSGHDTHDVDAHFLANSPSDFASAAGTRCALIDPSGLQHRTGSRVSSACNVLRTKVSESKSIPDLPTFEITPYGVRAHIPLLQIEHLQMAILFSYKDNPDYPHQQHLALLLSTCSAERNSIIESFPLYCIGLRIKYHQTPQSLVLFQPRTALLEGDLKTLRFYGRTAKWADIYIRDDPIPESALSPATVAACLRAGDEVNLKRYLWLSQLLRVNSHFHFAWDSMGHLLRRGYSLTLFQPRRGTVVLEMKEAGQPGIWIVLGRCRRRGAGADQGKVPGYPHWARLILRPYGTDPLQSTVHDCEDDHIRDWAGMERTFKYYDSHGFYSVKLVFTPALDDVLKIRVSPIRPSPGSST</sequence>
<dbReference type="InterPro" id="IPR015943">
    <property type="entry name" value="WD40/YVTN_repeat-like_dom_sf"/>
</dbReference>
<evidence type="ECO:0000256" key="10">
    <source>
        <dbReference type="SAM" id="MobiDB-lite"/>
    </source>
</evidence>
<name>A0A2G8RYR8_9APHY</name>
<dbReference type="InterPro" id="IPR036322">
    <property type="entry name" value="WD40_repeat_dom_sf"/>
</dbReference>
<feature type="region of interest" description="Disordered" evidence="10">
    <location>
        <begin position="321"/>
        <end position="346"/>
    </location>
</feature>
<dbReference type="AlphaFoldDB" id="A0A2G8RYR8"/>
<keyword evidence="14" id="KW-1185">Reference proteome</keyword>
<keyword evidence="4" id="KW-0677">Repeat</keyword>
<comment type="function">
    <text evidence="6">Required for 3'-end cleavage and polyadenylation of pre-mRNAs. Also involved in chromosome segregation where it has a role in chromosome attachment to the mitotic spindle.</text>
</comment>
<organism evidence="13 14">
    <name type="scientific">Ganoderma sinense ZZ0214-1</name>
    <dbReference type="NCBI Taxonomy" id="1077348"/>
    <lineage>
        <taxon>Eukaryota</taxon>
        <taxon>Fungi</taxon>
        <taxon>Dikarya</taxon>
        <taxon>Basidiomycota</taxon>
        <taxon>Agaricomycotina</taxon>
        <taxon>Agaricomycetes</taxon>
        <taxon>Polyporales</taxon>
        <taxon>Polyporaceae</taxon>
        <taxon>Ganoderma</taxon>
    </lineage>
</organism>
<keyword evidence="5 9" id="KW-0539">Nucleus</keyword>
<reference evidence="13 14" key="1">
    <citation type="journal article" date="2015" name="Sci. Rep.">
        <title>Chromosome-level genome map provides insights into diverse defense mechanisms in the medicinal fungus Ganoderma sinense.</title>
        <authorList>
            <person name="Zhu Y."/>
            <person name="Xu J."/>
            <person name="Sun C."/>
            <person name="Zhou S."/>
            <person name="Xu H."/>
            <person name="Nelson D.R."/>
            <person name="Qian J."/>
            <person name="Song J."/>
            <person name="Luo H."/>
            <person name="Xiang L."/>
            <person name="Li Y."/>
            <person name="Xu Z."/>
            <person name="Ji A."/>
            <person name="Wang L."/>
            <person name="Lu S."/>
            <person name="Hayward A."/>
            <person name="Sun W."/>
            <person name="Li X."/>
            <person name="Schwartz D.C."/>
            <person name="Wang Y."/>
            <person name="Chen S."/>
        </authorList>
    </citation>
    <scope>NUCLEOTIDE SEQUENCE [LARGE SCALE GENOMIC DNA]</scope>
    <source>
        <strain evidence="13 14">ZZ0214-1</strain>
    </source>
</reference>
<keyword evidence="3 9" id="KW-0507">mRNA processing</keyword>
<evidence type="ECO:0000259" key="11">
    <source>
        <dbReference type="Pfam" id="PF06985"/>
    </source>
</evidence>
<dbReference type="InterPro" id="IPR058525">
    <property type="entry name" value="DUF8212"/>
</dbReference>
<feature type="repeat" description="WD" evidence="8">
    <location>
        <begin position="247"/>
        <end position="288"/>
    </location>
</feature>
<evidence type="ECO:0000256" key="3">
    <source>
        <dbReference type="ARBA" id="ARBA00022664"/>
    </source>
</evidence>
<evidence type="ECO:0000256" key="6">
    <source>
        <dbReference type="ARBA" id="ARBA00025498"/>
    </source>
</evidence>
<dbReference type="Pfam" id="PF00400">
    <property type="entry name" value="WD40"/>
    <property type="match status" value="6"/>
</dbReference>
<dbReference type="Pfam" id="PF06985">
    <property type="entry name" value="HET"/>
    <property type="match status" value="1"/>
</dbReference>
<dbReference type="Proteomes" id="UP000230002">
    <property type="component" value="Unassembled WGS sequence"/>
</dbReference>
<dbReference type="EMBL" id="AYKW01000041">
    <property type="protein sequence ID" value="PIL26663.1"/>
    <property type="molecule type" value="Genomic_DNA"/>
</dbReference>
<feature type="domain" description="DUF8212" evidence="12">
    <location>
        <begin position="793"/>
        <end position="951"/>
    </location>
</feature>
<evidence type="ECO:0000313" key="13">
    <source>
        <dbReference type="EMBL" id="PIL26663.1"/>
    </source>
</evidence>
<dbReference type="GO" id="GO:0031124">
    <property type="term" value="P:mRNA 3'-end processing"/>
    <property type="evidence" value="ECO:0007669"/>
    <property type="project" value="UniProtKB-UniRule"/>
</dbReference>
<dbReference type="InterPro" id="IPR045245">
    <property type="entry name" value="Pfs2-like"/>
</dbReference>
<feature type="compositionally biased region" description="Low complexity" evidence="10">
    <location>
        <begin position="480"/>
        <end position="491"/>
    </location>
</feature>
<feature type="repeat" description="WD" evidence="8">
    <location>
        <begin position="205"/>
        <end position="246"/>
    </location>
</feature>
<feature type="region of interest" description="Disordered" evidence="10">
    <location>
        <begin position="478"/>
        <end position="523"/>
    </location>
</feature>
<evidence type="ECO:0000256" key="8">
    <source>
        <dbReference type="PROSITE-ProRule" id="PRU00221"/>
    </source>
</evidence>
<dbReference type="SMART" id="SM00320">
    <property type="entry name" value="WD40"/>
    <property type="match status" value="7"/>
</dbReference>
<gene>
    <name evidence="13" type="ORF">GSI_11239</name>
</gene>
<keyword evidence="2 8" id="KW-0853">WD repeat</keyword>
<evidence type="ECO:0000259" key="12">
    <source>
        <dbReference type="Pfam" id="PF26640"/>
    </source>
</evidence>
<evidence type="ECO:0000256" key="9">
    <source>
        <dbReference type="RuleBase" id="RU369034"/>
    </source>
</evidence>
<dbReference type="Pfam" id="PF26640">
    <property type="entry name" value="DUF8212"/>
    <property type="match status" value="1"/>
</dbReference>
<dbReference type="PANTHER" id="PTHR22836:SF0">
    <property type="entry name" value="PRE-MRNA 3' END PROCESSING PROTEIN WDR33"/>
    <property type="match status" value="1"/>
</dbReference>
<evidence type="ECO:0000256" key="1">
    <source>
        <dbReference type="ARBA" id="ARBA00004123"/>
    </source>
</evidence>
<evidence type="ECO:0000256" key="7">
    <source>
        <dbReference type="ARBA" id="ARBA00026154"/>
    </source>
</evidence>
<dbReference type="Gene3D" id="2.130.10.10">
    <property type="entry name" value="YVTN repeat-like/Quinoprotein amine dehydrogenase"/>
    <property type="match status" value="2"/>
</dbReference>
<evidence type="ECO:0000256" key="2">
    <source>
        <dbReference type="ARBA" id="ARBA00022574"/>
    </source>
</evidence>